<keyword evidence="1 2" id="KW-0808">Transferase</keyword>
<feature type="binding site" evidence="1">
    <location>
        <position position="115"/>
    </location>
    <ligand>
        <name>S-adenosyl-L-methionine</name>
        <dbReference type="ChEBI" id="CHEBI:59789"/>
    </ligand>
</feature>
<comment type="subunit">
    <text evidence="1">Monomer.</text>
</comment>
<reference evidence="2 3" key="1">
    <citation type="submission" date="2020-03" db="EMBL/GenBank/DDBJ databases">
        <title>Genomic Encyclopedia of Type Strains, Phase IV (KMG-IV): sequencing the most valuable type-strain genomes for metagenomic binning, comparative biology and taxonomic classification.</title>
        <authorList>
            <person name="Goeker M."/>
        </authorList>
    </citation>
    <scope>NUCLEOTIDE SEQUENCE [LARGE SCALE GENOMIC DNA]</scope>
    <source>
        <strain evidence="2 3">DSM 4736</strain>
    </source>
</reference>
<dbReference type="InterPro" id="IPR029063">
    <property type="entry name" value="SAM-dependent_MTases_sf"/>
</dbReference>
<feature type="active site" description="Proton acceptor" evidence="1">
    <location>
        <position position="160"/>
    </location>
</feature>
<keyword evidence="1" id="KW-0698">rRNA processing</keyword>
<feature type="binding site" evidence="1">
    <location>
        <position position="97"/>
    </location>
    <ligand>
        <name>S-adenosyl-L-methionine</name>
        <dbReference type="ChEBI" id="CHEBI:59789"/>
    </ligand>
</feature>
<feature type="binding site" evidence="1">
    <location>
        <begin position="140"/>
        <end position="141"/>
    </location>
    <ligand>
        <name>S-adenosyl-L-methionine</name>
        <dbReference type="ChEBI" id="CHEBI:59789"/>
    </ligand>
</feature>
<dbReference type="GO" id="GO:0003723">
    <property type="term" value="F:RNA binding"/>
    <property type="evidence" value="ECO:0007669"/>
    <property type="project" value="UniProtKB-UniRule"/>
</dbReference>
<comment type="similarity">
    <text evidence="1">Belongs to the RlmJ family.</text>
</comment>
<keyword evidence="1" id="KW-0694">RNA-binding</keyword>
<dbReference type="AlphaFoldDB" id="A0A7X5YJ11"/>
<dbReference type="InterPro" id="IPR007473">
    <property type="entry name" value="RlmJ"/>
</dbReference>
<dbReference type="EMBL" id="JAATJM010000001">
    <property type="protein sequence ID" value="NJC40066.1"/>
    <property type="molecule type" value="Genomic_DNA"/>
</dbReference>
<organism evidence="2 3">
    <name type="scientific">Brevundimonas alba</name>
    <dbReference type="NCBI Taxonomy" id="74314"/>
    <lineage>
        <taxon>Bacteria</taxon>
        <taxon>Pseudomonadati</taxon>
        <taxon>Pseudomonadota</taxon>
        <taxon>Alphaproteobacteria</taxon>
        <taxon>Caulobacterales</taxon>
        <taxon>Caulobacteraceae</taxon>
        <taxon>Brevundimonas</taxon>
    </lineage>
</organism>
<comment type="catalytic activity">
    <reaction evidence="1">
        <text>adenosine(2030) in 23S rRNA + S-adenosyl-L-methionine = N(6)-methyladenosine(2030) in 23S rRNA + S-adenosyl-L-homocysteine + H(+)</text>
        <dbReference type="Rhea" id="RHEA:43736"/>
        <dbReference type="Rhea" id="RHEA-COMP:10668"/>
        <dbReference type="Rhea" id="RHEA-COMP:10669"/>
        <dbReference type="ChEBI" id="CHEBI:15378"/>
        <dbReference type="ChEBI" id="CHEBI:57856"/>
        <dbReference type="ChEBI" id="CHEBI:59789"/>
        <dbReference type="ChEBI" id="CHEBI:74411"/>
        <dbReference type="ChEBI" id="CHEBI:74449"/>
        <dbReference type="EC" id="2.1.1.266"/>
    </reaction>
</comment>
<dbReference type="Proteomes" id="UP000587415">
    <property type="component" value="Unassembled WGS sequence"/>
</dbReference>
<keyword evidence="1" id="KW-0949">S-adenosyl-L-methionine</keyword>
<feature type="binding site" evidence="1">
    <location>
        <position position="18"/>
    </location>
    <ligand>
        <name>S-adenosyl-L-methionine</name>
        <dbReference type="ChEBI" id="CHEBI:59789"/>
    </ligand>
</feature>
<accession>A0A7X5YJ11</accession>
<dbReference type="Pfam" id="PF04378">
    <property type="entry name" value="RsmJ"/>
    <property type="match status" value="1"/>
</dbReference>
<dbReference type="GO" id="GO:0005829">
    <property type="term" value="C:cytosol"/>
    <property type="evidence" value="ECO:0007669"/>
    <property type="project" value="TreeGrafter"/>
</dbReference>
<name>A0A7X5YJ11_9CAUL</name>
<gene>
    <name evidence="1" type="primary">rlmJ</name>
    <name evidence="2" type="ORF">GGQ87_000324</name>
</gene>
<keyword evidence="3" id="KW-1185">Reference proteome</keyword>
<dbReference type="SUPFAM" id="SSF53335">
    <property type="entry name" value="S-adenosyl-L-methionine-dependent methyltransferases"/>
    <property type="match status" value="1"/>
</dbReference>
<dbReference type="EC" id="2.1.1.266" evidence="1"/>
<keyword evidence="1 2" id="KW-0489">Methyltransferase</keyword>
<sequence>MNYRHSFHAGNFADLVKHALVLWLLERRQAGGPVAVIDTHAGAGVYDLTGDATRSKEAEAGVARLMAAADRPPLIEALAREVERLNPNGGANLYPGSPLLIAGRLRPDDRYVGFELNPPVLAMLEEALEPFDQAVGMGGDGYDQARSWADRALGAFVLIDPPFERPDDYLRAADTAAAIVRADPRATVAVWTPLKDLETFDGFLRRLDQAGIKRALVAEARMRPLTNPMKMNGCAVVVLNPPTGAEAAASEICGWVAGRLGDAGARAEVWMTGEGG</sequence>
<feature type="binding site" evidence="1">
    <location>
        <position position="160"/>
    </location>
    <ligand>
        <name>S-adenosyl-L-methionine</name>
        <dbReference type="ChEBI" id="CHEBI:59789"/>
    </ligand>
</feature>
<dbReference type="PANTHER" id="PTHR37426">
    <property type="entry name" value="RIBOSOMAL RNA LARGE SUBUNIT METHYLTRANSFERASE J"/>
    <property type="match status" value="1"/>
</dbReference>
<dbReference type="PANTHER" id="PTHR37426:SF1">
    <property type="entry name" value="RIBOSOMAL RNA LARGE SUBUNIT METHYLTRANSFERASE J"/>
    <property type="match status" value="1"/>
</dbReference>
<dbReference type="Gene3D" id="3.40.50.150">
    <property type="entry name" value="Vaccinia Virus protein VP39"/>
    <property type="match status" value="1"/>
</dbReference>
<proteinExistence type="inferred from homology"/>
<comment type="caution">
    <text evidence="2">The sequence shown here is derived from an EMBL/GenBank/DDBJ whole genome shotgun (WGS) entry which is preliminary data.</text>
</comment>
<comment type="function">
    <text evidence="1">Specifically methylates the adenine in position 2030 of 23S rRNA.</text>
</comment>
<dbReference type="RefSeq" id="WP_168044984.1">
    <property type="nucleotide sequence ID" value="NZ_JAATJM010000001.1"/>
</dbReference>
<dbReference type="GO" id="GO:0070475">
    <property type="term" value="P:rRNA base methylation"/>
    <property type="evidence" value="ECO:0007669"/>
    <property type="project" value="UniProtKB-UniRule"/>
</dbReference>
<feature type="site" description="Interaction with substrate rRNA" evidence="1">
    <location>
        <position position="3"/>
    </location>
</feature>
<evidence type="ECO:0000313" key="3">
    <source>
        <dbReference type="Proteomes" id="UP000587415"/>
    </source>
</evidence>
<evidence type="ECO:0000313" key="2">
    <source>
        <dbReference type="EMBL" id="NJC40066.1"/>
    </source>
</evidence>
<dbReference type="HAMAP" id="MF_00934">
    <property type="entry name" value="23SrRNA_methyltr_J"/>
    <property type="match status" value="1"/>
</dbReference>
<feature type="binding site" evidence="1">
    <location>
        <position position="40"/>
    </location>
    <ligand>
        <name>S-adenosyl-L-methionine</name>
        <dbReference type="ChEBI" id="CHEBI:59789"/>
    </ligand>
</feature>
<dbReference type="GO" id="GO:0036307">
    <property type="term" value="F:23S rRNA (adenine(2030)-N(6))-methyltransferase activity"/>
    <property type="evidence" value="ECO:0007669"/>
    <property type="project" value="UniProtKB-UniRule"/>
</dbReference>
<evidence type="ECO:0000256" key="1">
    <source>
        <dbReference type="HAMAP-Rule" id="MF_00934"/>
    </source>
</evidence>
<protein>
    <recommendedName>
        <fullName evidence="1">Ribosomal RNA large subunit methyltransferase J</fullName>
        <ecNumber evidence="1">2.1.1.266</ecNumber>
    </recommendedName>
    <alternativeName>
        <fullName evidence="1">23S rRNA (adenine(2030)-N6)-methyltransferase</fullName>
    </alternativeName>
    <alternativeName>
        <fullName evidence="1">23S rRNA m6A2030 methyltransferase</fullName>
    </alternativeName>
</protein>